<evidence type="ECO:0000256" key="1">
    <source>
        <dbReference type="ARBA" id="ARBA00004141"/>
    </source>
</evidence>
<feature type="transmembrane region" description="Helical" evidence="6">
    <location>
        <begin position="263"/>
        <end position="282"/>
    </location>
</feature>
<comment type="subcellular location">
    <subcellularLocation>
        <location evidence="1">Membrane</location>
        <topology evidence="1">Multi-pass membrane protein</topology>
    </subcellularLocation>
</comment>
<dbReference type="EMBL" id="JACSQO010000003">
    <property type="protein sequence ID" value="MBD7944035.1"/>
    <property type="molecule type" value="Genomic_DNA"/>
</dbReference>
<dbReference type="PANTHER" id="PTHR43839">
    <property type="entry name" value="OPPC IN A BINDING PROTEIN-DEPENDENT TRANSPORT SYSTEM"/>
    <property type="match status" value="1"/>
</dbReference>
<organism evidence="8 9">
    <name type="scientific">Psychrobacillus faecigallinarum</name>
    <dbReference type="NCBI Taxonomy" id="2762235"/>
    <lineage>
        <taxon>Bacteria</taxon>
        <taxon>Bacillati</taxon>
        <taxon>Bacillota</taxon>
        <taxon>Bacilli</taxon>
        <taxon>Bacillales</taxon>
        <taxon>Bacillaceae</taxon>
        <taxon>Psychrobacillus</taxon>
    </lineage>
</organism>
<accession>A0ABR8R8F2</accession>
<dbReference type="InterPro" id="IPR035906">
    <property type="entry name" value="MetI-like_sf"/>
</dbReference>
<name>A0ABR8R8F2_9BACI</name>
<keyword evidence="3 6" id="KW-0812">Transmembrane</keyword>
<dbReference type="Gene3D" id="1.10.3720.10">
    <property type="entry name" value="MetI-like"/>
    <property type="match status" value="1"/>
</dbReference>
<keyword evidence="9" id="KW-1185">Reference proteome</keyword>
<comment type="caution">
    <text evidence="8">The sequence shown here is derived from an EMBL/GenBank/DDBJ whole genome shotgun (WGS) entry which is preliminary data.</text>
</comment>
<sequence length="325" mass="36734">MGFSIISGLLSISILYFLIYQDRIPTVGLLLDSSGKPIRAPYSGKAYPPLGTDNFGRNIVVVMIVGAKYTIFAGIVISIIRVVPSIFFGFIIHFYLQKIKTPIKYLADTINYFPITLFAFLILNWVSFQGILMMEATNSYWDLVMLYILVVSIVFIPTNSILIANEVQLINKMEFIECSRTLGARSWRIITNHIKPFLMPQLYIIFIREFIQSLILMAHLGVLSIFIGGIAFKDDLFGYSKPISPTSEWAGTLGMWWSFLWTSYPWISLVPIVLLTILILAAKSILNGLQTVLSSEEQIVSVADYKSVKQIESLEPFQLVKEKST</sequence>
<evidence type="ECO:0000313" key="8">
    <source>
        <dbReference type="EMBL" id="MBD7944035.1"/>
    </source>
</evidence>
<feature type="transmembrane region" description="Helical" evidence="6">
    <location>
        <begin position="112"/>
        <end position="132"/>
    </location>
</feature>
<reference evidence="8 9" key="1">
    <citation type="submission" date="2020-08" db="EMBL/GenBank/DDBJ databases">
        <title>A Genomic Blueprint of the Chicken Gut Microbiome.</title>
        <authorList>
            <person name="Gilroy R."/>
            <person name="Ravi A."/>
            <person name="Getino M."/>
            <person name="Pursley I."/>
            <person name="Horton D.L."/>
            <person name="Alikhan N.-F."/>
            <person name="Baker D."/>
            <person name="Gharbi K."/>
            <person name="Hall N."/>
            <person name="Watson M."/>
            <person name="Adriaenssens E.M."/>
            <person name="Foster-Nyarko E."/>
            <person name="Jarju S."/>
            <person name="Secka A."/>
            <person name="Antonio M."/>
            <person name="Oren A."/>
            <person name="Chaudhuri R."/>
            <person name="La Ragione R.M."/>
            <person name="Hildebrand F."/>
            <person name="Pallen M.J."/>
        </authorList>
    </citation>
    <scope>NUCLEOTIDE SEQUENCE [LARGE SCALE GENOMIC DNA]</scope>
    <source>
        <strain evidence="8 9">Sa2BUA9</strain>
    </source>
</reference>
<dbReference type="SUPFAM" id="SSF161098">
    <property type="entry name" value="MetI-like"/>
    <property type="match status" value="1"/>
</dbReference>
<feature type="domain" description="ABC transmembrane type-1" evidence="7">
    <location>
        <begin position="71"/>
        <end position="282"/>
    </location>
</feature>
<dbReference type="Proteomes" id="UP000640786">
    <property type="component" value="Unassembled WGS sequence"/>
</dbReference>
<evidence type="ECO:0000313" key="9">
    <source>
        <dbReference type="Proteomes" id="UP000640786"/>
    </source>
</evidence>
<feature type="transmembrane region" description="Helical" evidence="6">
    <location>
        <begin position="71"/>
        <end position="92"/>
    </location>
</feature>
<evidence type="ECO:0000256" key="4">
    <source>
        <dbReference type="ARBA" id="ARBA00022989"/>
    </source>
</evidence>
<evidence type="ECO:0000256" key="2">
    <source>
        <dbReference type="ARBA" id="ARBA00022448"/>
    </source>
</evidence>
<feature type="transmembrane region" description="Helical" evidence="6">
    <location>
        <begin position="214"/>
        <end position="232"/>
    </location>
</feature>
<dbReference type="InterPro" id="IPR000515">
    <property type="entry name" value="MetI-like"/>
</dbReference>
<evidence type="ECO:0000256" key="6">
    <source>
        <dbReference type="SAM" id="Phobius"/>
    </source>
</evidence>
<dbReference type="RefSeq" id="WP_191696940.1">
    <property type="nucleotide sequence ID" value="NZ_JACSQO010000003.1"/>
</dbReference>
<protein>
    <submittedName>
        <fullName evidence="8">Peptide ABC transporter permease</fullName>
    </submittedName>
</protein>
<keyword evidence="4 6" id="KW-1133">Transmembrane helix</keyword>
<dbReference type="CDD" id="cd06261">
    <property type="entry name" value="TM_PBP2"/>
    <property type="match status" value="1"/>
</dbReference>
<evidence type="ECO:0000256" key="3">
    <source>
        <dbReference type="ARBA" id="ARBA00022692"/>
    </source>
</evidence>
<feature type="transmembrane region" description="Helical" evidence="6">
    <location>
        <begin position="144"/>
        <end position="164"/>
    </location>
</feature>
<proteinExistence type="predicted"/>
<evidence type="ECO:0000259" key="7">
    <source>
        <dbReference type="PROSITE" id="PS50928"/>
    </source>
</evidence>
<dbReference type="PANTHER" id="PTHR43839:SF3">
    <property type="entry name" value="OLIGOPEPTIDE ABC TRANSPORTER, PERMEASE PROTEIN"/>
    <property type="match status" value="1"/>
</dbReference>
<gene>
    <name evidence="8" type="ORF">H9650_07875</name>
</gene>
<keyword evidence="2" id="KW-0813">Transport</keyword>
<dbReference type="PROSITE" id="PS50928">
    <property type="entry name" value="ABC_TM1"/>
    <property type="match status" value="1"/>
</dbReference>
<evidence type="ECO:0000256" key="5">
    <source>
        <dbReference type="ARBA" id="ARBA00023136"/>
    </source>
</evidence>
<keyword evidence="5 6" id="KW-0472">Membrane</keyword>